<dbReference type="OrthoDB" id="9809052at2"/>
<comment type="subunit">
    <text evidence="2 10">Homodimer.</text>
</comment>
<keyword evidence="4 10" id="KW-0436">Ligase</keyword>
<comment type="catalytic activity">
    <reaction evidence="9 10">
        <text>tRNA(Pro) + L-proline + ATP = L-prolyl-tRNA(Pro) + AMP + diphosphate</text>
        <dbReference type="Rhea" id="RHEA:14305"/>
        <dbReference type="Rhea" id="RHEA-COMP:9700"/>
        <dbReference type="Rhea" id="RHEA-COMP:9702"/>
        <dbReference type="ChEBI" id="CHEBI:30616"/>
        <dbReference type="ChEBI" id="CHEBI:33019"/>
        <dbReference type="ChEBI" id="CHEBI:60039"/>
        <dbReference type="ChEBI" id="CHEBI:78442"/>
        <dbReference type="ChEBI" id="CHEBI:78532"/>
        <dbReference type="ChEBI" id="CHEBI:456215"/>
        <dbReference type="EC" id="6.1.1.15"/>
    </reaction>
</comment>
<dbReference type="InterPro" id="IPR004154">
    <property type="entry name" value="Anticodon-bd"/>
</dbReference>
<dbReference type="SUPFAM" id="SSF52954">
    <property type="entry name" value="Class II aaRS ABD-related"/>
    <property type="match status" value="1"/>
</dbReference>
<dbReference type="InterPro" id="IPR002314">
    <property type="entry name" value="aa-tRNA-synt_IIb"/>
</dbReference>
<dbReference type="PANTHER" id="PTHR42753:SF2">
    <property type="entry name" value="PROLINE--TRNA LIGASE"/>
    <property type="match status" value="1"/>
</dbReference>
<dbReference type="PRINTS" id="PR01046">
    <property type="entry name" value="TRNASYNTHPRO"/>
</dbReference>
<comment type="similarity">
    <text evidence="10">Belongs to the class-II aminoacyl-tRNA synthetase family. ProS type 1 subfamily.</text>
</comment>
<dbReference type="EC" id="6.1.1.15" evidence="10"/>
<dbReference type="Gene3D" id="3.30.930.10">
    <property type="entry name" value="Bira Bifunctional Protein, Domain 2"/>
    <property type="match status" value="2"/>
</dbReference>
<dbReference type="InterPro" id="IPR044140">
    <property type="entry name" value="ProRS_anticodon_short"/>
</dbReference>
<feature type="domain" description="Aminoacyl-transfer RNA synthetases class-II family profile" evidence="11">
    <location>
        <begin position="33"/>
        <end position="464"/>
    </location>
</feature>
<comment type="domain">
    <text evidence="10">Consists of three domains: the N-terminal catalytic domain, the editing domain and the C-terminal anticodon-binding domain.</text>
</comment>
<dbReference type="Proteomes" id="UP000249579">
    <property type="component" value="Unassembled WGS sequence"/>
</dbReference>
<dbReference type="CDD" id="cd00779">
    <property type="entry name" value="ProRS_core_prok"/>
    <property type="match status" value="1"/>
</dbReference>
<dbReference type="CDD" id="cd04334">
    <property type="entry name" value="ProRS-INS"/>
    <property type="match status" value="1"/>
</dbReference>
<evidence type="ECO:0000256" key="6">
    <source>
        <dbReference type="ARBA" id="ARBA00022840"/>
    </source>
</evidence>
<dbReference type="GO" id="GO:0005524">
    <property type="term" value="F:ATP binding"/>
    <property type="evidence" value="ECO:0007669"/>
    <property type="project" value="UniProtKB-UniRule"/>
</dbReference>
<sequence>MKQSKMFIPTLREVPNDADSKSHQLLLKAGMIKQVASGVYSYLPIAKRVLNKIEAIVREEMEAIDGVEILMPALQPSELWSESGRWQSYGAELMRMTDRHGREFALGPTHEEIITSLVRDELKSYKKLPVTLFQIQNKFRDEKRPRFGLLRGREFIMKDAYSFHATDESLDETYQDMYGAYSRIFSRVNLNFRPVIADSGAIGGSHTHEFMALAEIGEDTICYTDESDYAANIEKAEVKYVPNVEHTEEKDLEKVHTPGVKTAQQLADLLGKRLDEIVKSMIVKVDDQFIMFLIRGHHELNDVKVKSYFGTETVEMATDKEIQAILGATPGSLGPVGVEKIEIYADNSVQDINNLAVGANETDYHYINANLGRDFNVKVFDDFRFILEGEMAADGSGPIKFAEGIEVGQVFKLGTKYSESMNATFLNDQGRAEPMIMGCYGIGVSRTLSAVIEQHHDEKGIIWPTSITPFDIHIITANAKQDTQRELADQLYDAYKRDYEVLYDDRNERAGVKFNDADLIGVPVRIVVGKQASEEIVEVKNRRTGESFEVPVSELDTKIKAIYASFEH</sequence>
<dbReference type="GO" id="GO:0140096">
    <property type="term" value="F:catalytic activity, acting on a protein"/>
    <property type="evidence" value="ECO:0007669"/>
    <property type="project" value="UniProtKB-ARBA"/>
</dbReference>
<dbReference type="InterPro" id="IPR004500">
    <property type="entry name" value="Pro-tRNA-synth_IIa_bac-type"/>
</dbReference>
<evidence type="ECO:0000256" key="2">
    <source>
        <dbReference type="ARBA" id="ARBA00011738"/>
    </source>
</evidence>
<evidence type="ECO:0000256" key="8">
    <source>
        <dbReference type="ARBA" id="ARBA00023146"/>
    </source>
</evidence>
<evidence type="ECO:0000313" key="12">
    <source>
        <dbReference type="EMBL" id="RAK49019.1"/>
    </source>
</evidence>
<accession>A0A328A3H0</accession>
<name>A0A328A3H0_9STAP</name>
<dbReference type="InterPro" id="IPR036621">
    <property type="entry name" value="Anticodon-bd_dom_sf"/>
</dbReference>
<dbReference type="FunFam" id="3.40.50.800:FF:000011">
    <property type="entry name" value="Proline--tRNA ligase"/>
    <property type="match status" value="1"/>
</dbReference>
<reference evidence="12 13" key="1">
    <citation type="journal article" date="2018" name="Front. Microbiol.">
        <title>Description and Comparative Genomics of Macrococcus caseolyticus subsp. hominis subsp. nov., Macrococcus goetzii sp. nov., Macrococcus epidermidis sp. nov., and Macrococcus bohemicus sp. nov., Novel Macrococci From Human Clinical Material With Virulence Potential and Suspected Uptake of Foreign DNA by Natural Transformation.</title>
        <authorList>
            <person name="Maslanova I."/>
            <person name="Wertheimer Z."/>
            <person name="Sedlacek I."/>
            <person name="Svec P."/>
            <person name="Indrakova A."/>
            <person name="Kovarovic V."/>
            <person name="Schumann P."/>
            <person name="Sproer C."/>
            <person name="Kralova S."/>
            <person name="Sedo O."/>
            <person name="Kristofova L."/>
            <person name="Vrbovska V."/>
            <person name="Fuzik T."/>
            <person name="Petras P."/>
            <person name="Zdrahal Z."/>
            <person name="Ruzickova V."/>
            <person name="Doskar J."/>
            <person name="Pantucek R."/>
        </authorList>
    </citation>
    <scope>NUCLEOTIDE SEQUENCE [LARGE SCALE GENOMIC DNA]</scope>
    <source>
        <strain evidence="12 13">03/115</strain>
    </source>
</reference>
<keyword evidence="7 10" id="KW-0648">Protein biosynthesis</keyword>
<dbReference type="InterPro" id="IPR036754">
    <property type="entry name" value="YbaK/aa-tRNA-synt-asso_dom_sf"/>
</dbReference>
<dbReference type="InterPro" id="IPR006195">
    <property type="entry name" value="aa-tRNA-synth_II"/>
</dbReference>
<dbReference type="GO" id="GO:0005829">
    <property type="term" value="C:cytosol"/>
    <property type="evidence" value="ECO:0007669"/>
    <property type="project" value="TreeGrafter"/>
</dbReference>
<organism evidence="12 13">
    <name type="scientific">Macrococcoides bohemicum</name>
    <dbReference type="NCBI Taxonomy" id="1903056"/>
    <lineage>
        <taxon>Bacteria</taxon>
        <taxon>Bacillati</taxon>
        <taxon>Bacillota</taxon>
        <taxon>Bacilli</taxon>
        <taxon>Bacillales</taxon>
        <taxon>Staphylococcaceae</taxon>
        <taxon>Macrococcoides</taxon>
    </lineage>
</organism>
<keyword evidence="8 10" id="KW-0030">Aminoacyl-tRNA synthetase</keyword>
<dbReference type="InterPro" id="IPR023717">
    <property type="entry name" value="Pro-tRNA-Synthase_IIa_type1"/>
</dbReference>
<dbReference type="HAMAP" id="MF_01569">
    <property type="entry name" value="Pro_tRNA_synth_type1"/>
    <property type="match status" value="1"/>
</dbReference>
<dbReference type="NCBIfam" id="NF006625">
    <property type="entry name" value="PRK09194.1"/>
    <property type="match status" value="1"/>
</dbReference>
<dbReference type="InterPro" id="IPR002316">
    <property type="entry name" value="Pro-tRNA-ligase_IIa"/>
</dbReference>
<evidence type="ECO:0000259" key="11">
    <source>
        <dbReference type="PROSITE" id="PS50862"/>
    </source>
</evidence>
<keyword evidence="3 10" id="KW-0963">Cytoplasm</keyword>
<protein>
    <recommendedName>
        <fullName evidence="10">Proline--tRNA ligase</fullName>
        <ecNumber evidence="10">6.1.1.15</ecNumber>
    </recommendedName>
    <alternativeName>
        <fullName evidence="10">Prolyl-tRNA synthetase</fullName>
        <shortName evidence="10">ProRS</shortName>
    </alternativeName>
</protein>
<comment type="subcellular location">
    <subcellularLocation>
        <location evidence="1 10">Cytoplasm</location>
    </subcellularLocation>
</comment>
<dbReference type="PROSITE" id="PS50862">
    <property type="entry name" value="AA_TRNA_LIGASE_II"/>
    <property type="match status" value="1"/>
</dbReference>
<dbReference type="EMBL" id="PZJG01000005">
    <property type="protein sequence ID" value="RAK49019.1"/>
    <property type="molecule type" value="Genomic_DNA"/>
</dbReference>
<keyword evidence="6 10" id="KW-0067">ATP-binding</keyword>
<dbReference type="InterPro" id="IPR050062">
    <property type="entry name" value="Pro-tRNA_synthetase"/>
</dbReference>
<dbReference type="SUPFAM" id="SSF55681">
    <property type="entry name" value="Class II aaRS and biotin synthetases"/>
    <property type="match status" value="1"/>
</dbReference>
<evidence type="ECO:0000256" key="4">
    <source>
        <dbReference type="ARBA" id="ARBA00022598"/>
    </source>
</evidence>
<evidence type="ECO:0000256" key="10">
    <source>
        <dbReference type="HAMAP-Rule" id="MF_01569"/>
    </source>
</evidence>
<keyword evidence="5 10" id="KW-0547">Nucleotide-binding</keyword>
<dbReference type="GO" id="GO:0004827">
    <property type="term" value="F:proline-tRNA ligase activity"/>
    <property type="evidence" value="ECO:0007669"/>
    <property type="project" value="UniProtKB-UniRule"/>
</dbReference>
<dbReference type="Pfam" id="PF00587">
    <property type="entry name" value="tRNA-synt_2b"/>
    <property type="match status" value="1"/>
</dbReference>
<dbReference type="CDD" id="cd00861">
    <property type="entry name" value="ProRS_anticodon_short"/>
    <property type="match status" value="1"/>
</dbReference>
<dbReference type="InterPro" id="IPR007214">
    <property type="entry name" value="YbaK/aa-tRNA-synth-assoc-dom"/>
</dbReference>
<dbReference type="AlphaFoldDB" id="A0A328A3H0"/>
<evidence type="ECO:0000256" key="3">
    <source>
        <dbReference type="ARBA" id="ARBA00022490"/>
    </source>
</evidence>
<evidence type="ECO:0000256" key="1">
    <source>
        <dbReference type="ARBA" id="ARBA00004496"/>
    </source>
</evidence>
<gene>
    <name evidence="10" type="primary">proS</name>
    <name evidence="12" type="ORF">BHX94_08565</name>
</gene>
<dbReference type="Gene3D" id="3.40.50.800">
    <property type="entry name" value="Anticodon-binding domain"/>
    <property type="match status" value="1"/>
</dbReference>
<dbReference type="GO" id="GO:0006433">
    <property type="term" value="P:prolyl-tRNA aminoacylation"/>
    <property type="evidence" value="ECO:0007669"/>
    <property type="project" value="UniProtKB-UniRule"/>
</dbReference>
<dbReference type="PANTHER" id="PTHR42753">
    <property type="entry name" value="MITOCHONDRIAL RIBOSOME PROTEIN L39/PROLYL-TRNA LIGASE FAMILY MEMBER"/>
    <property type="match status" value="1"/>
</dbReference>
<comment type="caution">
    <text evidence="12">The sequence shown here is derived from an EMBL/GenBank/DDBJ whole genome shotgun (WGS) entry which is preliminary data.</text>
</comment>
<evidence type="ECO:0000313" key="13">
    <source>
        <dbReference type="Proteomes" id="UP000249579"/>
    </source>
</evidence>
<proteinExistence type="inferred from homology"/>
<evidence type="ECO:0000256" key="9">
    <source>
        <dbReference type="ARBA" id="ARBA00047671"/>
    </source>
</evidence>
<evidence type="ECO:0000256" key="5">
    <source>
        <dbReference type="ARBA" id="ARBA00022741"/>
    </source>
</evidence>
<dbReference type="FunFam" id="3.30.930.10:FF:000043">
    <property type="entry name" value="Proline--tRNA ligase"/>
    <property type="match status" value="1"/>
</dbReference>
<dbReference type="Pfam" id="PF03129">
    <property type="entry name" value="HGTP_anticodon"/>
    <property type="match status" value="1"/>
</dbReference>
<evidence type="ECO:0000256" key="7">
    <source>
        <dbReference type="ARBA" id="ARBA00022917"/>
    </source>
</evidence>
<dbReference type="RefSeq" id="WP_111746072.1">
    <property type="nucleotide sequence ID" value="NZ_DALZDE010000002.1"/>
</dbReference>
<dbReference type="GO" id="GO:0002161">
    <property type="term" value="F:aminoacyl-tRNA deacylase activity"/>
    <property type="evidence" value="ECO:0007669"/>
    <property type="project" value="InterPro"/>
</dbReference>
<dbReference type="InterPro" id="IPR033730">
    <property type="entry name" value="ProRS_core_prok"/>
</dbReference>
<comment type="function">
    <text evidence="10">Catalyzes the attachment of proline to tRNA(Pro) in a two-step reaction: proline is first activated by ATP to form Pro-AMP and then transferred to the acceptor end of tRNA(Pro). As ProRS can inadvertently accommodate and process non-cognate amino acids such as alanine and cysteine, to avoid such errors it has two additional distinct editing activities against alanine. One activity is designated as 'pretransfer' editing and involves the tRNA(Pro)-independent hydrolysis of activated Ala-AMP. The other activity is designated 'posttransfer' editing and involves deacylation of mischarged Ala-tRNA(Pro). The misacylated Cys-tRNA(Pro) is not edited by ProRS.</text>
</comment>
<dbReference type="Pfam" id="PF04073">
    <property type="entry name" value="tRNA_edit"/>
    <property type="match status" value="1"/>
</dbReference>
<dbReference type="GO" id="GO:0016740">
    <property type="term" value="F:transferase activity"/>
    <property type="evidence" value="ECO:0007669"/>
    <property type="project" value="UniProtKB-ARBA"/>
</dbReference>
<dbReference type="InterPro" id="IPR045864">
    <property type="entry name" value="aa-tRNA-synth_II/BPL/LPL"/>
</dbReference>
<dbReference type="NCBIfam" id="TIGR00409">
    <property type="entry name" value="proS_fam_II"/>
    <property type="match status" value="1"/>
</dbReference>
<dbReference type="SUPFAM" id="SSF55826">
    <property type="entry name" value="YbaK/ProRS associated domain"/>
    <property type="match status" value="1"/>
</dbReference>